<dbReference type="RefSeq" id="WP_006566402.1">
    <property type="nucleotide sequence ID" value="NZ_BAABZP010000001.1"/>
</dbReference>
<evidence type="ECO:0000256" key="4">
    <source>
        <dbReference type="SAM" id="Coils"/>
    </source>
</evidence>
<evidence type="ECO:0000256" key="2">
    <source>
        <dbReference type="ARBA" id="ARBA00011322"/>
    </source>
</evidence>
<dbReference type="EMBL" id="CACRSQ010000007">
    <property type="protein sequence ID" value="VYT35924.1"/>
    <property type="molecule type" value="Genomic_DNA"/>
</dbReference>
<sequence length="843" mass="97341">MKPLFLEISAWGPYAGKNQIDFSKFQGGLFLITGPTGSGKTTIFDALTYALYGEVSGSVRTKESLRSDFASQKEDTYVILEFTHRNEKYRVERHPKYRRAKRKGSGTTVKKEDAVLTLPDGTVKAGTSKVNEELSRILSIDYDQFRQISMLAQGEFQRLLTAKSSDRAEVFRSIFHTQIYKKIQGLAGEKARALLSEIREITNQMEEAAKLSGEDPAYEEMREKKDFSAVITFLEDDYKEKKQLASEAFLNSRNKREEFDSKKQIFEQAKKLSAETETLASKICSLEEELGELKQKRENIRKKKQDLYSLRDVMDHKKERLGVLKEINEQLERLGQLETEYEEASQEESRQIRRTRMAVYQEWLEAEGEAKASSEKFKCFSEEFEQAECEYRRADDLRKEEQDIYMEMQSAYYACSIGILAKDLREGKPCPVCGSTIHPKPAGIPSEAPDREQLEAQKDRAEKAEELFRKWYEKMLKLKEQKNTAQTEWKRKQEELGEEPEYEGITREEACSAEKFSRQKEENCLADIREQRMKAEGRMRAFREQLESWGRAEELKEEHLALSKELEEYDSENDRLTAENIELETALSKTRTLLEERRGEFEERKKQRAELEQEKVSSGDLENLEGEIKKTEEEREQLAVLVHQRQRALCSLKEKQKKKEKLEESYGIVGDVDRLLSGNNALRLTFEQFILITYFRDILKAANIRFVKMTGGRYEMFRSETVTDARKKDNLEIEVMDYYTGKRRSVKTLSGGESFKAALCLALGLSDIVRNSAGGIQIEVLFVDEGFGSLDSESLEQAVSCLQELSGKNRMIGIISHVPELSERIEEKITVRKKNMGSSIEKL</sequence>
<comment type="subunit">
    <text evidence="2">Heterodimer of SbcC and SbcD.</text>
</comment>
<reference evidence="7" key="1">
    <citation type="submission" date="2019-11" db="EMBL/GenBank/DDBJ databases">
        <authorList>
            <person name="Feng L."/>
        </authorList>
    </citation>
    <scope>NUCLEOTIDE SEQUENCE</scope>
    <source>
        <strain evidence="7">AcaccaeLFYP115</strain>
    </source>
</reference>
<dbReference type="SUPFAM" id="SSF52540">
    <property type="entry name" value="P-loop containing nucleoside triphosphate hydrolases"/>
    <property type="match status" value="1"/>
</dbReference>
<dbReference type="PANTHER" id="PTHR32114:SF2">
    <property type="entry name" value="ABC TRANSPORTER ABCH.3"/>
    <property type="match status" value="1"/>
</dbReference>
<dbReference type="Pfam" id="PF13476">
    <property type="entry name" value="AAA_23"/>
    <property type="match status" value="1"/>
</dbReference>
<evidence type="ECO:0000256" key="1">
    <source>
        <dbReference type="ARBA" id="ARBA00006930"/>
    </source>
</evidence>
<name>A0A6N2VZV1_9FIRM</name>
<gene>
    <name evidence="7" type="primary">sbcC</name>
    <name evidence="7" type="ORF">ACLFYP115_02967</name>
</gene>
<feature type="domain" description="Rad50/SbcC-type AAA" evidence="6">
    <location>
        <begin position="6"/>
        <end position="208"/>
    </location>
</feature>
<feature type="coiled-coil region" evidence="4">
    <location>
        <begin position="525"/>
        <end position="665"/>
    </location>
</feature>
<organism evidence="7">
    <name type="scientific">Anaerostipes caccae</name>
    <dbReference type="NCBI Taxonomy" id="105841"/>
    <lineage>
        <taxon>Bacteria</taxon>
        <taxon>Bacillati</taxon>
        <taxon>Bacillota</taxon>
        <taxon>Clostridia</taxon>
        <taxon>Lachnospirales</taxon>
        <taxon>Lachnospiraceae</taxon>
        <taxon>Anaerostipes</taxon>
    </lineage>
</organism>
<dbReference type="InterPro" id="IPR027417">
    <property type="entry name" value="P-loop_NTPase"/>
</dbReference>
<proteinExistence type="inferred from homology"/>
<feature type="coiled-coil region" evidence="4">
    <location>
        <begin position="286"/>
        <end position="354"/>
    </location>
</feature>
<evidence type="ECO:0000313" key="7">
    <source>
        <dbReference type="EMBL" id="VYT35924.1"/>
    </source>
</evidence>
<evidence type="ECO:0000259" key="6">
    <source>
        <dbReference type="Pfam" id="PF13476"/>
    </source>
</evidence>
<dbReference type="AlphaFoldDB" id="A0A6N2VZV1"/>
<dbReference type="PANTHER" id="PTHR32114">
    <property type="entry name" value="ABC TRANSPORTER ABCH.3"/>
    <property type="match status" value="1"/>
</dbReference>
<accession>A0A6N2VZV1</accession>
<protein>
    <recommendedName>
        <fullName evidence="3">Nuclease SbcCD subunit C</fullName>
    </recommendedName>
</protein>
<dbReference type="Gene3D" id="3.40.50.300">
    <property type="entry name" value="P-loop containing nucleotide triphosphate hydrolases"/>
    <property type="match status" value="2"/>
</dbReference>
<comment type="similarity">
    <text evidence="1">Belongs to the SMC family. SbcC subfamily.</text>
</comment>
<dbReference type="InterPro" id="IPR038729">
    <property type="entry name" value="Rad50/SbcC_AAA"/>
</dbReference>
<evidence type="ECO:0000256" key="3">
    <source>
        <dbReference type="ARBA" id="ARBA00013368"/>
    </source>
</evidence>
<evidence type="ECO:0000256" key="5">
    <source>
        <dbReference type="SAM" id="MobiDB-lite"/>
    </source>
</evidence>
<feature type="compositionally biased region" description="Basic and acidic residues" evidence="5">
    <location>
        <begin position="484"/>
        <end position="495"/>
    </location>
</feature>
<dbReference type="Pfam" id="PF13558">
    <property type="entry name" value="SbcC_Walker_B"/>
    <property type="match status" value="1"/>
</dbReference>
<keyword evidence="4" id="KW-0175">Coiled coil</keyword>
<feature type="region of interest" description="Disordered" evidence="5">
    <location>
        <begin position="484"/>
        <end position="508"/>
    </location>
</feature>